<feature type="chain" id="PRO_5003305365" description="Lipid/polyisoprenoid-binding YceI-like domain-containing protein" evidence="1">
    <location>
        <begin position="18"/>
        <end position="210"/>
    </location>
</feature>
<evidence type="ECO:0000313" key="2">
    <source>
        <dbReference type="EMBL" id="EGJ71575.1"/>
    </source>
</evidence>
<organism evidence="2 3">
    <name type="scientific">Bacteroides coprosuis DSM 18011</name>
    <dbReference type="NCBI Taxonomy" id="679937"/>
    <lineage>
        <taxon>Bacteria</taxon>
        <taxon>Pseudomonadati</taxon>
        <taxon>Bacteroidota</taxon>
        <taxon>Bacteroidia</taxon>
        <taxon>Bacteroidales</taxon>
        <taxon>Bacteroidaceae</taxon>
        <taxon>Bacteroides</taxon>
    </lineage>
</organism>
<keyword evidence="3" id="KW-1185">Reference proteome</keyword>
<dbReference type="HOGENOM" id="CLU_1308060_0_0_10"/>
<protein>
    <recommendedName>
        <fullName evidence="4">Lipid/polyisoprenoid-binding YceI-like domain-containing protein</fullName>
    </recommendedName>
</protein>
<proteinExistence type="predicted"/>
<evidence type="ECO:0000313" key="3">
    <source>
        <dbReference type="Proteomes" id="UP000018439"/>
    </source>
</evidence>
<accession>F3ZPB8</accession>
<evidence type="ECO:0008006" key="4">
    <source>
        <dbReference type="Google" id="ProtNLM"/>
    </source>
</evidence>
<sequence length="210" mass="23915">MKKALYLLLLIPIILLAKENSEANSYSILVNKSTHLVKADPRILGDWQFKDLQLFAVLDFKEEALDGMNDTEVFKTRITQIANEYLKWLLTSEEKHTLSFYEGGTVKIEGGNSKVESEYILKDNILSINEMIEEDEFYLPIDGASVEVSDNQLQLTSTITGDKLEALLLFTVLMDDSNFPNVKDLEELNELGNKDLFEIISLKVVLEYVK</sequence>
<name>F3ZPB8_9BACE</name>
<gene>
    <name evidence="2" type="ORF">Bcop_1380</name>
</gene>
<reference evidence="2 3" key="1">
    <citation type="journal article" date="2011" name="Stand. Genomic Sci.">
        <title>Non-contiguous finished genome sequence of Bacteroides coprosuis type strain (PC139).</title>
        <authorList>
            <person name="Land M."/>
            <person name="Held B."/>
            <person name="Gronow S."/>
            <person name="Abt B."/>
            <person name="Lucas S."/>
            <person name="Del Rio T.G."/>
            <person name="Nolan M."/>
            <person name="Tice H."/>
            <person name="Cheng J.F."/>
            <person name="Pitluck S."/>
            <person name="Liolios K."/>
            <person name="Pagani I."/>
            <person name="Ivanova N."/>
            <person name="Mavromatis K."/>
            <person name="Mikhailova N."/>
            <person name="Pati A."/>
            <person name="Tapia R."/>
            <person name="Han C."/>
            <person name="Goodwin L."/>
            <person name="Chen A."/>
            <person name="Palaniappan K."/>
            <person name="Hauser L."/>
            <person name="Brambilla E.M."/>
            <person name="Rohde M."/>
            <person name="Goker M."/>
            <person name="Detter J.C."/>
            <person name="Woyke T."/>
            <person name="Bristow J."/>
            <person name="Eisen J.A."/>
            <person name="Markowitz V."/>
            <person name="Hugenholtz P."/>
            <person name="Kyrpides N.C."/>
            <person name="Klenk H.P."/>
            <person name="Lapidus A."/>
        </authorList>
    </citation>
    <scope>NUCLEOTIDE SEQUENCE [LARGE SCALE GENOMIC DNA]</scope>
    <source>
        <strain evidence="2 3">DSM 18011</strain>
    </source>
</reference>
<keyword evidence="1" id="KW-0732">Signal</keyword>
<evidence type="ECO:0000256" key="1">
    <source>
        <dbReference type="SAM" id="SignalP"/>
    </source>
</evidence>
<dbReference type="Proteomes" id="UP000018439">
    <property type="component" value="Chromosome"/>
</dbReference>
<dbReference type="EMBL" id="CM001167">
    <property type="protein sequence ID" value="EGJ71575.1"/>
    <property type="molecule type" value="Genomic_DNA"/>
</dbReference>
<dbReference type="AlphaFoldDB" id="F3ZPB8"/>
<feature type="signal peptide" evidence="1">
    <location>
        <begin position="1"/>
        <end position="17"/>
    </location>
</feature>